<evidence type="ECO:0000259" key="6">
    <source>
        <dbReference type="SMART" id="SM00563"/>
    </source>
</evidence>
<dbReference type="GO" id="GO:0012505">
    <property type="term" value="C:endomembrane system"/>
    <property type="evidence" value="ECO:0007669"/>
    <property type="project" value="UniProtKB-SubCell"/>
</dbReference>
<evidence type="ECO:0000256" key="3">
    <source>
        <dbReference type="ARBA" id="ARBA00022679"/>
    </source>
</evidence>
<proteinExistence type="inferred from homology"/>
<evidence type="ECO:0000256" key="1">
    <source>
        <dbReference type="ARBA" id="ARBA00004184"/>
    </source>
</evidence>
<dbReference type="PANTHER" id="PTHR12563">
    <property type="entry name" value="GLYCEROL-3-PHOSPHATE ACYLTRANSFERASE"/>
    <property type="match status" value="1"/>
</dbReference>
<dbReference type="GO" id="GO:0008654">
    <property type="term" value="P:phospholipid biosynthetic process"/>
    <property type="evidence" value="ECO:0007669"/>
    <property type="project" value="TreeGrafter"/>
</dbReference>
<dbReference type="Pfam" id="PF19277">
    <property type="entry name" value="GPAT_C"/>
    <property type="match status" value="1"/>
</dbReference>
<keyword evidence="4" id="KW-0472">Membrane</keyword>
<dbReference type="GO" id="GO:0031966">
    <property type="term" value="C:mitochondrial membrane"/>
    <property type="evidence" value="ECO:0007669"/>
    <property type="project" value="TreeGrafter"/>
</dbReference>
<dbReference type="SUPFAM" id="SSF69593">
    <property type="entry name" value="Glycerol-3-phosphate (1)-acyltransferase"/>
    <property type="match status" value="1"/>
</dbReference>
<keyword evidence="3" id="KW-0808">Transferase</keyword>
<dbReference type="GO" id="GO:0005778">
    <property type="term" value="C:peroxisomal membrane"/>
    <property type="evidence" value="ECO:0007669"/>
    <property type="project" value="TreeGrafter"/>
</dbReference>
<dbReference type="SMART" id="SM00563">
    <property type="entry name" value="PlsC"/>
    <property type="match status" value="1"/>
</dbReference>
<dbReference type="InterPro" id="IPR022284">
    <property type="entry name" value="GPAT/DHAPAT"/>
</dbReference>
<comment type="similarity">
    <text evidence="2">Belongs to the GPAT/DAPAT family.</text>
</comment>
<evidence type="ECO:0000313" key="8">
    <source>
        <dbReference type="WBParaSite" id="SMUV_0000839901-mRNA-1"/>
    </source>
</evidence>
<evidence type="ECO:0000256" key="4">
    <source>
        <dbReference type="ARBA" id="ARBA00023136"/>
    </source>
</evidence>
<dbReference type="GO" id="GO:0016287">
    <property type="term" value="F:glycerone-phosphate O-acyltransferase activity"/>
    <property type="evidence" value="ECO:0007669"/>
    <property type="project" value="TreeGrafter"/>
</dbReference>
<feature type="domain" description="Phospholipid/glycerol acyltransferase" evidence="6">
    <location>
        <begin position="134"/>
        <end position="263"/>
    </location>
</feature>
<dbReference type="GO" id="GO:0019432">
    <property type="term" value="P:triglyceride biosynthetic process"/>
    <property type="evidence" value="ECO:0007669"/>
    <property type="project" value="TreeGrafter"/>
</dbReference>
<evidence type="ECO:0000256" key="5">
    <source>
        <dbReference type="ARBA" id="ARBA00023315"/>
    </source>
</evidence>
<dbReference type="InterPro" id="IPR041728">
    <property type="entry name" value="GPAT/DHAPAT_LPLAT"/>
</dbReference>
<name>A0A0N5AU74_9BILA</name>
<dbReference type="InterPro" id="IPR002123">
    <property type="entry name" value="Plipid/glycerol_acylTrfase"/>
</dbReference>
<dbReference type="WBParaSite" id="SMUV_0000839901-mRNA-1">
    <property type="protein sequence ID" value="SMUV_0000839901-mRNA-1"/>
    <property type="gene ID" value="SMUV_0000839901"/>
</dbReference>
<keyword evidence="7" id="KW-1185">Reference proteome</keyword>
<sequence length="328" mass="37855">MKEAHAEGGYEDFLSHMTQLGGELTWITQRRNFPRTKVQGAFLRHRNPSDIIKDVLNSSKLKVEEIEFQAKSRGLPKNFVENEAKEILSTMAHQMNMFSIRGVGYAVVKMLFDAIFVNVNHLSKIKNAFEDNPVIFIPTHRSYLDFLLLSVICFDQEIPLPAIASAVDFLNSRVIGETLRRCGAFFIKRRIGRDRLYWLIFSEYVQSHVINGDHPLEFFIDGTRSRSNKSLYPKFGLLQALLEPYFRRQVYDMVIIPITISYDKIIEESLFAYELLGFGKPKETASGLFKARKILNGKYGRVFMTFGNPISLKYYFPTLRSLLYFSAV</sequence>
<dbReference type="AlphaFoldDB" id="A0A0N5AU74"/>
<evidence type="ECO:0000256" key="2">
    <source>
        <dbReference type="ARBA" id="ARBA00007937"/>
    </source>
</evidence>
<keyword evidence="5" id="KW-0012">Acyltransferase</keyword>
<organism evidence="7 8">
    <name type="scientific">Syphacia muris</name>
    <dbReference type="NCBI Taxonomy" id="451379"/>
    <lineage>
        <taxon>Eukaryota</taxon>
        <taxon>Metazoa</taxon>
        <taxon>Ecdysozoa</taxon>
        <taxon>Nematoda</taxon>
        <taxon>Chromadorea</taxon>
        <taxon>Rhabditida</taxon>
        <taxon>Spirurina</taxon>
        <taxon>Oxyuridomorpha</taxon>
        <taxon>Oxyuroidea</taxon>
        <taxon>Oxyuridae</taxon>
        <taxon>Syphacia</taxon>
    </lineage>
</organism>
<dbReference type="PANTHER" id="PTHR12563:SF17">
    <property type="entry name" value="DIHYDROXYACETONE PHOSPHATE ACYLTRANSFERASE"/>
    <property type="match status" value="1"/>
</dbReference>
<dbReference type="InterPro" id="IPR045520">
    <property type="entry name" value="GPAT/DHAPAT_C"/>
</dbReference>
<dbReference type="Pfam" id="PF01553">
    <property type="entry name" value="Acyltransferase"/>
    <property type="match status" value="1"/>
</dbReference>
<comment type="subcellular location">
    <subcellularLocation>
        <location evidence="1">Endomembrane system</location>
        <topology evidence="1">Peripheral membrane protein</topology>
    </subcellularLocation>
</comment>
<evidence type="ECO:0000313" key="7">
    <source>
        <dbReference type="Proteomes" id="UP000046393"/>
    </source>
</evidence>
<dbReference type="Proteomes" id="UP000046393">
    <property type="component" value="Unplaced"/>
</dbReference>
<protein>
    <submittedName>
        <fullName evidence="8">PlsC domain-containing protein</fullName>
    </submittedName>
</protein>
<dbReference type="GO" id="GO:0004366">
    <property type="term" value="F:glycerol-3-phosphate O-acyltransferase activity"/>
    <property type="evidence" value="ECO:0007669"/>
    <property type="project" value="TreeGrafter"/>
</dbReference>
<accession>A0A0N5AU74</accession>
<dbReference type="GO" id="GO:0006631">
    <property type="term" value="P:fatty acid metabolic process"/>
    <property type="evidence" value="ECO:0007669"/>
    <property type="project" value="TreeGrafter"/>
</dbReference>
<reference evidence="8" key="1">
    <citation type="submission" date="2017-02" db="UniProtKB">
        <authorList>
            <consortium name="WormBaseParasite"/>
        </authorList>
    </citation>
    <scope>IDENTIFICATION</scope>
</reference>
<dbReference type="STRING" id="451379.A0A0N5AU74"/>
<dbReference type="GO" id="GO:0008611">
    <property type="term" value="P:ether lipid biosynthetic process"/>
    <property type="evidence" value="ECO:0007669"/>
    <property type="project" value="TreeGrafter"/>
</dbReference>
<dbReference type="CDD" id="cd07993">
    <property type="entry name" value="LPLAT_DHAPAT-like"/>
    <property type="match status" value="1"/>
</dbReference>